<gene>
    <name evidence="2" type="ORF">COV23_02535</name>
</gene>
<protein>
    <submittedName>
        <fullName evidence="2">Uncharacterized protein</fullName>
    </submittedName>
</protein>
<feature type="transmembrane region" description="Helical" evidence="1">
    <location>
        <begin position="140"/>
        <end position="157"/>
    </location>
</feature>
<reference evidence="2 3" key="1">
    <citation type="submission" date="2017-09" db="EMBL/GenBank/DDBJ databases">
        <title>Depth-based differentiation of microbial function through sediment-hosted aquifers and enrichment of novel symbionts in the deep terrestrial subsurface.</title>
        <authorList>
            <person name="Probst A.J."/>
            <person name="Ladd B."/>
            <person name="Jarett J.K."/>
            <person name="Geller-Mcgrath D.E."/>
            <person name="Sieber C.M."/>
            <person name="Emerson J.B."/>
            <person name="Anantharaman K."/>
            <person name="Thomas B.C."/>
            <person name="Malmstrom R."/>
            <person name="Stieglmeier M."/>
            <person name="Klingl A."/>
            <person name="Woyke T."/>
            <person name="Ryan C.M."/>
            <person name="Banfield J.F."/>
        </authorList>
    </citation>
    <scope>NUCLEOTIDE SEQUENCE [LARGE SCALE GENOMIC DNA]</scope>
    <source>
        <strain evidence="2">CG10_big_fil_rev_8_21_14_0_10_31_9</strain>
    </source>
</reference>
<dbReference type="Proteomes" id="UP000231602">
    <property type="component" value="Unassembled WGS sequence"/>
</dbReference>
<evidence type="ECO:0000256" key="1">
    <source>
        <dbReference type="SAM" id="Phobius"/>
    </source>
</evidence>
<feature type="transmembrane region" description="Helical" evidence="1">
    <location>
        <begin position="63"/>
        <end position="81"/>
    </location>
</feature>
<comment type="caution">
    <text evidence="2">The sequence shown here is derived from an EMBL/GenBank/DDBJ whole genome shotgun (WGS) entry which is preliminary data.</text>
</comment>
<proteinExistence type="predicted"/>
<dbReference type="EMBL" id="PCXV01000043">
    <property type="protein sequence ID" value="PIR43953.1"/>
    <property type="molecule type" value="Genomic_DNA"/>
</dbReference>
<keyword evidence="1" id="KW-0812">Transmembrane</keyword>
<keyword evidence="1" id="KW-0472">Membrane</keyword>
<feature type="transmembrane region" description="Helical" evidence="1">
    <location>
        <begin position="229"/>
        <end position="247"/>
    </location>
</feature>
<feature type="transmembrane region" description="Helical" evidence="1">
    <location>
        <begin position="177"/>
        <end position="196"/>
    </location>
</feature>
<feature type="transmembrane region" description="Helical" evidence="1">
    <location>
        <begin position="87"/>
        <end position="104"/>
    </location>
</feature>
<name>A0A2H0RBU6_9BACT</name>
<organism evidence="2 3">
    <name type="scientific">Candidatus Wolfebacteria bacterium CG10_big_fil_rev_8_21_14_0_10_31_9</name>
    <dbReference type="NCBI Taxonomy" id="1975070"/>
    <lineage>
        <taxon>Bacteria</taxon>
        <taxon>Candidatus Wolfeibacteriota</taxon>
    </lineage>
</organism>
<evidence type="ECO:0000313" key="2">
    <source>
        <dbReference type="EMBL" id="PIR43953.1"/>
    </source>
</evidence>
<evidence type="ECO:0000313" key="3">
    <source>
        <dbReference type="Proteomes" id="UP000231602"/>
    </source>
</evidence>
<feature type="transmembrane region" description="Helical" evidence="1">
    <location>
        <begin position="116"/>
        <end position="134"/>
    </location>
</feature>
<feature type="transmembrane region" description="Helical" evidence="1">
    <location>
        <begin position="38"/>
        <end position="54"/>
    </location>
</feature>
<dbReference type="AlphaFoldDB" id="A0A2H0RBU6"/>
<sequence>MLKKLKSASKIHISTLLPLALKAIIFAVLIFVANYTGGFFWNLVFIVVSMHFYFRDSLEWKKFFYSFAILIIYSLVITHYLIDQYLIMVSAVVFGLLFFLLLGIKKFAFINRQMLFNLLSGALFFMVAVAFFGADKSVGFDFLLYYIGVFLAFAFLFKEAIDFLPDEFPKKKKSLFVCGASFLIMEFAVLASFLPIGFLNSSALIVLVAFILEDLIFYYIKGNLNRQVVLNNLTILIIALIFIFATSKWTP</sequence>
<keyword evidence="1" id="KW-1133">Transmembrane helix</keyword>
<feature type="transmembrane region" description="Helical" evidence="1">
    <location>
        <begin position="12"/>
        <end position="32"/>
    </location>
</feature>
<accession>A0A2H0RBU6</accession>
<feature type="transmembrane region" description="Helical" evidence="1">
    <location>
        <begin position="202"/>
        <end position="220"/>
    </location>
</feature>